<reference evidence="4" key="1">
    <citation type="submission" date="2022-10" db="EMBL/GenBank/DDBJ databases">
        <authorList>
            <person name="Koch H."/>
        </authorList>
    </citation>
    <scope>NUCLEOTIDE SEQUENCE</scope>
    <source>
        <strain evidence="4">DNF</strain>
    </source>
</reference>
<feature type="domain" description="Methyltransferase small" evidence="3">
    <location>
        <begin position="73"/>
        <end position="203"/>
    </location>
</feature>
<sequence>MAWSKPPVSMISRNQDHAPVLSDYVQKHKVMSSKTVVLDLLWRGKKQFAFTVNEHVFNPIGSIVGHKLVDLVLSETIDVAGKSVVDLGCGSGVIGLCAITRKAKKVLFTDINSHIDGIQRHPLYRKCDEWQVQDVLAKVPDTSYDLVLVLPPWMVVQEDRQIASDTFESGIMRPANLYMKILADSGRVLKPGGQLVIWLRTPLAAFDSFLDCLAAAAPQFDLASAALLAHGIESSICLDHEPSLMGRWLYKLQKGGVANDGLWTMLSLTKAKG</sequence>
<dbReference type="EMBL" id="OX365700">
    <property type="protein sequence ID" value="CAI4030633.1"/>
    <property type="molecule type" value="Genomic_DNA"/>
</dbReference>
<dbReference type="Pfam" id="PF05175">
    <property type="entry name" value="MTS"/>
    <property type="match status" value="1"/>
</dbReference>
<dbReference type="KEGG" id="nti:DNFV4_01061"/>
<keyword evidence="1" id="KW-0489">Methyltransferase</keyword>
<evidence type="ECO:0000259" key="3">
    <source>
        <dbReference type="Pfam" id="PF05175"/>
    </source>
</evidence>
<keyword evidence="1" id="KW-0808">Transferase</keyword>
<keyword evidence="2" id="KW-0949">S-adenosyl-L-methionine</keyword>
<name>A0AA86MX24_9BACT</name>
<evidence type="ECO:0000313" key="4">
    <source>
        <dbReference type="EMBL" id="CAI4030633.1"/>
    </source>
</evidence>
<protein>
    <recommendedName>
        <fullName evidence="3">Methyltransferase small domain-containing protein</fullName>
    </recommendedName>
</protein>
<keyword evidence="5" id="KW-1185">Reference proteome</keyword>
<dbReference type="InterPro" id="IPR029063">
    <property type="entry name" value="SAM-dependent_MTases_sf"/>
</dbReference>
<dbReference type="RefSeq" id="WP_289267613.1">
    <property type="nucleotide sequence ID" value="NZ_OX365700.1"/>
</dbReference>
<dbReference type="InterPro" id="IPR007848">
    <property type="entry name" value="Small_mtfrase_dom"/>
</dbReference>
<dbReference type="SUPFAM" id="SSF53335">
    <property type="entry name" value="S-adenosyl-L-methionine-dependent methyltransferases"/>
    <property type="match status" value="1"/>
</dbReference>
<evidence type="ECO:0000256" key="2">
    <source>
        <dbReference type="ARBA" id="ARBA00022691"/>
    </source>
</evidence>
<dbReference type="GO" id="GO:0032259">
    <property type="term" value="P:methylation"/>
    <property type="evidence" value="ECO:0007669"/>
    <property type="project" value="UniProtKB-KW"/>
</dbReference>
<proteinExistence type="predicted"/>
<evidence type="ECO:0000256" key="1">
    <source>
        <dbReference type="ARBA" id="ARBA00022603"/>
    </source>
</evidence>
<organism evidence="4 5">
    <name type="scientific">Nitrospira tepida</name>
    <dbReference type="NCBI Taxonomy" id="2973512"/>
    <lineage>
        <taxon>Bacteria</taxon>
        <taxon>Pseudomonadati</taxon>
        <taxon>Nitrospirota</taxon>
        <taxon>Nitrospiria</taxon>
        <taxon>Nitrospirales</taxon>
        <taxon>Nitrospiraceae</taxon>
        <taxon>Nitrospira</taxon>
    </lineage>
</organism>
<dbReference type="Gene3D" id="3.40.50.150">
    <property type="entry name" value="Vaccinia Virus protein VP39"/>
    <property type="match status" value="1"/>
</dbReference>
<gene>
    <name evidence="4" type="ORF">DNFV4_01061</name>
</gene>
<accession>A0AA86MX24</accession>
<dbReference type="AlphaFoldDB" id="A0AA86MX24"/>
<dbReference type="GO" id="GO:0008168">
    <property type="term" value="F:methyltransferase activity"/>
    <property type="evidence" value="ECO:0007669"/>
    <property type="project" value="UniProtKB-KW"/>
</dbReference>
<dbReference type="CDD" id="cd02440">
    <property type="entry name" value="AdoMet_MTases"/>
    <property type="match status" value="1"/>
</dbReference>
<evidence type="ECO:0000313" key="5">
    <source>
        <dbReference type="Proteomes" id="UP001179121"/>
    </source>
</evidence>
<dbReference type="Proteomes" id="UP001179121">
    <property type="component" value="Chromosome"/>
</dbReference>